<keyword evidence="1" id="KW-0472">Membrane</keyword>
<keyword evidence="3" id="KW-1185">Reference proteome</keyword>
<protein>
    <submittedName>
        <fullName evidence="2">Ankyrin repeat family protein</fullName>
    </submittedName>
</protein>
<gene>
    <name evidence="2" type="ORF">Fot_13473</name>
</gene>
<dbReference type="EMBL" id="JBFOLJ010000004">
    <property type="protein sequence ID" value="KAL2544240.1"/>
    <property type="molecule type" value="Genomic_DNA"/>
</dbReference>
<keyword evidence="1" id="KW-1133">Transmembrane helix</keyword>
<accession>A0ABD1W429</accession>
<evidence type="ECO:0000313" key="2">
    <source>
        <dbReference type="EMBL" id="KAL2544240.1"/>
    </source>
</evidence>
<feature type="transmembrane region" description="Helical" evidence="1">
    <location>
        <begin position="298"/>
        <end position="321"/>
    </location>
</feature>
<feature type="transmembrane region" description="Helical" evidence="1">
    <location>
        <begin position="353"/>
        <end position="372"/>
    </location>
</feature>
<reference evidence="3" key="1">
    <citation type="submission" date="2024-07" db="EMBL/GenBank/DDBJ databases">
        <title>Two chromosome-level genome assemblies of Korean endemic species Abeliophyllum distichum and Forsythia ovata (Oleaceae).</title>
        <authorList>
            <person name="Jang H."/>
        </authorList>
    </citation>
    <scope>NUCLEOTIDE SEQUENCE [LARGE SCALE GENOMIC DNA]</scope>
</reference>
<dbReference type="InterPro" id="IPR036770">
    <property type="entry name" value="Ankyrin_rpt-contain_sf"/>
</dbReference>
<dbReference type="SMART" id="SM00248">
    <property type="entry name" value="ANK"/>
    <property type="match status" value="3"/>
</dbReference>
<evidence type="ECO:0000256" key="1">
    <source>
        <dbReference type="SAM" id="Phobius"/>
    </source>
</evidence>
<comment type="caution">
    <text evidence="2">The sequence shown here is derived from an EMBL/GenBank/DDBJ whole genome shotgun (WGS) entry which is preliminary data.</text>
</comment>
<feature type="transmembrane region" description="Helical" evidence="1">
    <location>
        <begin position="239"/>
        <end position="261"/>
    </location>
</feature>
<dbReference type="PANTHER" id="PTHR24128">
    <property type="entry name" value="HOMEOBOX PROTEIN WARIAI"/>
    <property type="match status" value="1"/>
</dbReference>
<dbReference type="InterPro" id="IPR002110">
    <property type="entry name" value="Ankyrin_rpt"/>
</dbReference>
<keyword evidence="1" id="KW-0812">Transmembrane</keyword>
<evidence type="ECO:0000313" key="3">
    <source>
        <dbReference type="Proteomes" id="UP001604277"/>
    </source>
</evidence>
<dbReference type="PANTHER" id="PTHR24128:SF24">
    <property type="entry name" value="ANKYRIN REPEAT PROTEIN"/>
    <property type="match status" value="1"/>
</dbReference>
<name>A0ABD1W429_9LAMI</name>
<feature type="transmembrane region" description="Helical" evidence="1">
    <location>
        <begin position="328"/>
        <end position="347"/>
    </location>
</feature>
<sequence>MDAAQDPDIIALYNSIYSDPDYLEGPNDKLFFETPLHRAASEGHTRLALEMLRLKPSLGKKLNLDGLSPLDMALRNGRTATVRGLISYDPNLIRVQGRGGITPLHYVVEMENIDQNIDLLIRFLLECPSSIKDLTVRFETAVHIAVMELLIKFVDVNAKNSEGTTPLDILHLDLRSGNAKNFLMHELYDICSTVLAFSSVFENTSSPYQFLSSSTNMSDTIIKFGAYLHLGLSGDMRNAFLVIIALVATAAYQAALAPPAFSSGQNTSVNAIFLNTTSVNPTTYILPNSTNIDNKIQITNFTIVNTICFGMAMGTSFILLLHPLLYAFLYGPLMLFLVAYAILMHGVLNTGSIISAMLVAFLWSIVWVIPWWKIVIKKLKKGSGDYSLDEVKYLIYSSKYASRRSQEEGALSIILPFFREVNQ</sequence>
<dbReference type="Proteomes" id="UP001604277">
    <property type="component" value="Unassembled WGS sequence"/>
</dbReference>
<proteinExistence type="predicted"/>
<dbReference type="SUPFAM" id="SSF48403">
    <property type="entry name" value="Ankyrin repeat"/>
    <property type="match status" value="1"/>
</dbReference>
<dbReference type="Gene3D" id="1.25.40.20">
    <property type="entry name" value="Ankyrin repeat-containing domain"/>
    <property type="match status" value="1"/>
</dbReference>
<dbReference type="AlphaFoldDB" id="A0ABD1W429"/>
<organism evidence="2 3">
    <name type="scientific">Forsythia ovata</name>
    <dbReference type="NCBI Taxonomy" id="205694"/>
    <lineage>
        <taxon>Eukaryota</taxon>
        <taxon>Viridiplantae</taxon>
        <taxon>Streptophyta</taxon>
        <taxon>Embryophyta</taxon>
        <taxon>Tracheophyta</taxon>
        <taxon>Spermatophyta</taxon>
        <taxon>Magnoliopsida</taxon>
        <taxon>eudicotyledons</taxon>
        <taxon>Gunneridae</taxon>
        <taxon>Pentapetalae</taxon>
        <taxon>asterids</taxon>
        <taxon>lamiids</taxon>
        <taxon>Lamiales</taxon>
        <taxon>Oleaceae</taxon>
        <taxon>Forsythieae</taxon>
        <taxon>Forsythia</taxon>
    </lineage>
</organism>